<name>A0A4R8DVZ3_9BACT</name>
<sequence>MGNPRLMAQSHFPLFLSGDITLDSLTRLVHRTSDIRFSFDARKIRSDQVIHFYAGRYSLNCLLVAIRGATDLTFVRYREHIIFRHKHPGLTGVNTAGFAAPSADETGEAPPAEAGADPEVAAAFQPVLSSPTPAEGAPAKVGGHHSTGGGLRLFGSWNLFKGHSWYAGLDLGMSTAMFLNPHLEAGFRRLYLIAGWQTNGPLSGWAAGLGSIVFERDRGLLRVSVTAGPVFDSMDRERGLTLRDMLYSVSATWSERFGKHWALGVGLDFSYLKTEFQDQEGTIKSPVQILNVSAPYSIYKAAWIGPSLSIDYLLHP</sequence>
<organism evidence="1 2">
    <name type="scientific">Dinghuibacter silviterrae</name>
    <dbReference type="NCBI Taxonomy" id="1539049"/>
    <lineage>
        <taxon>Bacteria</taxon>
        <taxon>Pseudomonadati</taxon>
        <taxon>Bacteroidota</taxon>
        <taxon>Chitinophagia</taxon>
        <taxon>Chitinophagales</taxon>
        <taxon>Chitinophagaceae</taxon>
        <taxon>Dinghuibacter</taxon>
    </lineage>
</organism>
<dbReference type="AlphaFoldDB" id="A0A4R8DVZ3"/>
<accession>A0A4R8DVZ3</accession>
<evidence type="ECO:0000313" key="1">
    <source>
        <dbReference type="EMBL" id="TDX02236.1"/>
    </source>
</evidence>
<protein>
    <submittedName>
        <fullName evidence="1">Uncharacterized protein</fullName>
    </submittedName>
</protein>
<comment type="caution">
    <text evidence="1">The sequence shown here is derived from an EMBL/GenBank/DDBJ whole genome shotgun (WGS) entry which is preliminary data.</text>
</comment>
<dbReference type="EMBL" id="SODV01000001">
    <property type="protein sequence ID" value="TDX02236.1"/>
    <property type="molecule type" value="Genomic_DNA"/>
</dbReference>
<evidence type="ECO:0000313" key="2">
    <source>
        <dbReference type="Proteomes" id="UP000294498"/>
    </source>
</evidence>
<gene>
    <name evidence="1" type="ORF">EDB95_3290</name>
</gene>
<proteinExistence type="predicted"/>
<dbReference type="Proteomes" id="UP000294498">
    <property type="component" value="Unassembled WGS sequence"/>
</dbReference>
<keyword evidence="2" id="KW-1185">Reference proteome</keyword>
<reference evidence="1 2" key="1">
    <citation type="submission" date="2019-03" db="EMBL/GenBank/DDBJ databases">
        <title>Genomic Encyclopedia of Type Strains, Phase IV (KMG-IV): sequencing the most valuable type-strain genomes for metagenomic binning, comparative biology and taxonomic classification.</title>
        <authorList>
            <person name="Goeker M."/>
        </authorList>
    </citation>
    <scope>NUCLEOTIDE SEQUENCE [LARGE SCALE GENOMIC DNA]</scope>
    <source>
        <strain evidence="1 2">DSM 100059</strain>
    </source>
</reference>